<evidence type="ECO:0000313" key="3">
    <source>
        <dbReference type="Proteomes" id="UP000509597"/>
    </source>
</evidence>
<feature type="transmembrane region" description="Helical" evidence="1">
    <location>
        <begin position="362"/>
        <end position="382"/>
    </location>
</feature>
<dbReference type="KEGG" id="chiz:HQ393_01410"/>
<name>A0A7H9BHI9_9NEIS</name>
<reference evidence="2 3" key="1">
    <citation type="submission" date="2020-07" db="EMBL/GenBank/DDBJ databases">
        <title>Complete genome sequence of Chitinibacter sp. 2T18.</title>
        <authorList>
            <person name="Bae J.-W."/>
            <person name="Choi J.-W."/>
        </authorList>
    </citation>
    <scope>NUCLEOTIDE SEQUENCE [LARGE SCALE GENOMIC DNA]</scope>
    <source>
        <strain evidence="2 3">2T18</strain>
    </source>
</reference>
<evidence type="ECO:0008006" key="4">
    <source>
        <dbReference type="Google" id="ProtNLM"/>
    </source>
</evidence>
<accession>A0A7H9BHI9</accession>
<feature type="transmembrane region" description="Helical" evidence="1">
    <location>
        <begin position="186"/>
        <end position="202"/>
    </location>
</feature>
<keyword evidence="1" id="KW-0812">Transmembrane</keyword>
<feature type="transmembrane region" description="Helical" evidence="1">
    <location>
        <begin position="209"/>
        <end position="227"/>
    </location>
</feature>
<feature type="transmembrane region" description="Helical" evidence="1">
    <location>
        <begin position="164"/>
        <end position="180"/>
    </location>
</feature>
<evidence type="ECO:0000313" key="2">
    <source>
        <dbReference type="EMBL" id="QLG87004.1"/>
    </source>
</evidence>
<dbReference type="EMBL" id="CP058627">
    <property type="protein sequence ID" value="QLG87004.1"/>
    <property type="molecule type" value="Genomic_DNA"/>
</dbReference>
<proteinExistence type="predicted"/>
<keyword evidence="3" id="KW-1185">Reference proteome</keyword>
<organism evidence="2 3">
    <name type="scientific">Chitinibacter bivalviorum</name>
    <dbReference type="NCBI Taxonomy" id="2739434"/>
    <lineage>
        <taxon>Bacteria</taxon>
        <taxon>Pseudomonadati</taxon>
        <taxon>Pseudomonadota</taxon>
        <taxon>Betaproteobacteria</taxon>
        <taxon>Neisseriales</taxon>
        <taxon>Chitinibacteraceae</taxon>
        <taxon>Chitinibacter</taxon>
    </lineage>
</organism>
<feature type="transmembrane region" description="Helical" evidence="1">
    <location>
        <begin position="90"/>
        <end position="110"/>
    </location>
</feature>
<feature type="transmembrane region" description="Helical" evidence="1">
    <location>
        <begin position="130"/>
        <end position="152"/>
    </location>
</feature>
<sequence length="422" mass="47223">MDYVKLFIAILSFAIVLCSWSSNKDLFSPVKIYMLYSVFFYSGIYVNEVQWQTLFCYLLTILSVAVCLYFEPKFNVESLSSSHVLNCNKVYGFIWFLTIPGIVAKCYLIYLSGGLAEYISSLVFRVRDWAGLGPVTLLFGIVPALNLLYFNFIFMDTHRTKTKVFLYGVHFCVFLSIGLLTGSRSFIATIIFGQVLSYNYIVRPVKIKWAAIAFVGISLFAGVLGAIRDDFGSVATTGDLDFDKKLESTHTTYGIIPLEIIFSTNVEELQLGATYLTVFTNLIPRVLYPSKPNTGGVVFTEVYAGNQLQGLSNLATGSITEGVMNFGLLGGVFFGVLINLLLFIVGCIFYRLMVLNKGLKSFLAVNVILYFYLVIAVSRFSYSEFTDVVLTTLTSALFPVWLVYLWVKYRGNGIVRGKVCNN</sequence>
<gene>
    <name evidence="2" type="ORF">HQ393_01410</name>
</gene>
<protein>
    <recommendedName>
        <fullName evidence="4">Oligosaccharide repeat unit polymerase</fullName>
    </recommendedName>
</protein>
<dbReference type="Proteomes" id="UP000509597">
    <property type="component" value="Chromosome"/>
</dbReference>
<keyword evidence="1" id="KW-0472">Membrane</keyword>
<keyword evidence="1" id="KW-1133">Transmembrane helix</keyword>
<dbReference type="RefSeq" id="WP_179357090.1">
    <property type="nucleotide sequence ID" value="NZ_CP058627.1"/>
</dbReference>
<feature type="transmembrane region" description="Helical" evidence="1">
    <location>
        <begin position="326"/>
        <end position="350"/>
    </location>
</feature>
<evidence type="ECO:0000256" key="1">
    <source>
        <dbReference type="SAM" id="Phobius"/>
    </source>
</evidence>
<dbReference type="AlphaFoldDB" id="A0A7H9BHI9"/>
<feature type="transmembrane region" description="Helical" evidence="1">
    <location>
        <begin position="388"/>
        <end position="407"/>
    </location>
</feature>
<feature type="transmembrane region" description="Helical" evidence="1">
    <location>
        <begin position="49"/>
        <end position="70"/>
    </location>
</feature>